<proteinExistence type="predicted"/>
<feature type="domain" description="Amino acid transporter transmembrane" evidence="8">
    <location>
        <begin position="1"/>
        <end position="368"/>
    </location>
</feature>
<dbReference type="GO" id="GO:0016020">
    <property type="term" value="C:membrane"/>
    <property type="evidence" value="ECO:0007669"/>
    <property type="project" value="UniProtKB-SubCell"/>
</dbReference>
<feature type="transmembrane region" description="Helical" evidence="7">
    <location>
        <begin position="347"/>
        <end position="367"/>
    </location>
</feature>
<reference evidence="9" key="1">
    <citation type="submission" date="2014-05" db="EMBL/GenBank/DDBJ databases">
        <title>The transcriptome of the halophilic microalga Tetraselmis sp. GSL018 isolated from the Great Salt Lake, Utah.</title>
        <authorList>
            <person name="Jinkerson R.E."/>
            <person name="D'Adamo S."/>
            <person name="Posewitz M.C."/>
        </authorList>
    </citation>
    <scope>NUCLEOTIDE SEQUENCE</scope>
    <source>
        <strain evidence="9">GSL018</strain>
    </source>
</reference>
<sequence length="381" mass="40540">MPYSVAEAGASGLLVLLVYAAICTYTGYLLRECMDAFVGVKGYPDIGWVAFGTPGRIAIGVILYIELFMVGCELLILGGGSLTAMIPHPAELPHMGWAAAVRPQTFWVFACSLAIMPTMYMRDLTLLSYLSAAGIMVTLTIVMLVTCESAAMPQPSHLPDLSIVRWHGMPLALGIYAFCYSGHAVFPSLYNSMKDKSQYPRMLIVSIALVTVLYIGTALVGFEMYGGDVDENIVVGMRVANKKSIFGTLASVIVIMLPLTKFALTVSPVAEALEELLPVTLSDLSFAVVSRIFRTMLVVAGVAVALSLPFFAYVAAIIGSIFSVTISVILPTACYISINRHLGPLKLAVPAVVGVCGIVSAACGTYVSVMRMVHAIQAASA</sequence>
<keyword evidence="3 7" id="KW-0812">Transmembrane</keyword>
<evidence type="ECO:0000259" key="8">
    <source>
        <dbReference type="Pfam" id="PF01490"/>
    </source>
</evidence>
<dbReference type="PANTHER" id="PTHR48017">
    <property type="entry name" value="OS05G0424000 PROTEIN-RELATED"/>
    <property type="match status" value="1"/>
</dbReference>
<dbReference type="Pfam" id="PF01490">
    <property type="entry name" value="Aa_trans"/>
    <property type="match status" value="1"/>
</dbReference>
<feature type="transmembrane region" description="Helical" evidence="7">
    <location>
        <begin position="12"/>
        <end position="30"/>
    </location>
</feature>
<evidence type="ECO:0000256" key="2">
    <source>
        <dbReference type="ARBA" id="ARBA00022448"/>
    </source>
</evidence>
<keyword evidence="2" id="KW-0813">Transport</keyword>
<comment type="subcellular location">
    <subcellularLocation>
        <location evidence="1">Membrane</location>
    </subcellularLocation>
</comment>
<keyword evidence="4" id="KW-0029">Amino-acid transport</keyword>
<evidence type="ECO:0000256" key="7">
    <source>
        <dbReference type="SAM" id="Phobius"/>
    </source>
</evidence>
<evidence type="ECO:0000256" key="6">
    <source>
        <dbReference type="ARBA" id="ARBA00023136"/>
    </source>
</evidence>
<dbReference type="EMBL" id="GBEZ01001451">
    <property type="protein sequence ID" value="JAC83520.1"/>
    <property type="molecule type" value="Transcribed_RNA"/>
</dbReference>
<evidence type="ECO:0000256" key="5">
    <source>
        <dbReference type="ARBA" id="ARBA00022989"/>
    </source>
</evidence>
<accession>A0A061SKV1</accession>
<feature type="transmembrane region" description="Helical" evidence="7">
    <location>
        <begin position="129"/>
        <end position="151"/>
    </location>
</feature>
<feature type="transmembrane region" description="Helical" evidence="7">
    <location>
        <begin position="245"/>
        <end position="264"/>
    </location>
</feature>
<evidence type="ECO:0000313" key="9">
    <source>
        <dbReference type="EMBL" id="JAC83520.1"/>
    </source>
</evidence>
<evidence type="ECO:0000256" key="1">
    <source>
        <dbReference type="ARBA" id="ARBA00004370"/>
    </source>
</evidence>
<evidence type="ECO:0000256" key="4">
    <source>
        <dbReference type="ARBA" id="ARBA00022970"/>
    </source>
</evidence>
<feature type="transmembrane region" description="Helical" evidence="7">
    <location>
        <begin position="171"/>
        <end position="190"/>
    </location>
</feature>
<evidence type="ECO:0000256" key="3">
    <source>
        <dbReference type="ARBA" id="ARBA00022692"/>
    </source>
</evidence>
<protein>
    <submittedName>
        <fullName evidence="9">Solute carrier family 32 (Vesicular inhibitory amino acid transporter)</fullName>
    </submittedName>
</protein>
<keyword evidence="5 7" id="KW-1133">Transmembrane helix</keyword>
<name>A0A061SKV1_9CHLO</name>
<feature type="transmembrane region" description="Helical" evidence="7">
    <location>
        <begin position="202"/>
        <end position="225"/>
    </location>
</feature>
<keyword evidence="6 7" id="KW-0472">Membrane</keyword>
<dbReference type="GO" id="GO:0006865">
    <property type="term" value="P:amino acid transport"/>
    <property type="evidence" value="ECO:0007669"/>
    <property type="project" value="UniProtKB-KW"/>
</dbReference>
<dbReference type="InterPro" id="IPR013057">
    <property type="entry name" value="AA_transpt_TM"/>
</dbReference>
<organism evidence="9">
    <name type="scientific">Tetraselmis sp. GSL018</name>
    <dbReference type="NCBI Taxonomy" id="582737"/>
    <lineage>
        <taxon>Eukaryota</taxon>
        <taxon>Viridiplantae</taxon>
        <taxon>Chlorophyta</taxon>
        <taxon>core chlorophytes</taxon>
        <taxon>Chlorodendrophyceae</taxon>
        <taxon>Chlorodendrales</taxon>
        <taxon>Chlorodendraceae</taxon>
        <taxon>Tetraselmis</taxon>
    </lineage>
</organism>
<gene>
    <name evidence="9" type="primary">SLC32A</name>
    <name evidence="9" type="ORF">TSPGSL018_3138</name>
</gene>
<dbReference type="AlphaFoldDB" id="A0A061SKV1"/>